<dbReference type="Gene3D" id="3.40.50.1110">
    <property type="entry name" value="SGNH hydrolase"/>
    <property type="match status" value="1"/>
</dbReference>
<dbReference type="Proteomes" id="UP000612233">
    <property type="component" value="Unassembled WGS sequence"/>
</dbReference>
<reference evidence="1" key="1">
    <citation type="submission" date="2020-09" db="EMBL/GenBank/DDBJ databases">
        <authorList>
            <person name="Kim M.K."/>
        </authorList>
    </citation>
    <scope>NUCLEOTIDE SEQUENCE</scope>
    <source>
        <strain evidence="1">BT664</strain>
    </source>
</reference>
<evidence type="ECO:0000313" key="2">
    <source>
        <dbReference type="Proteomes" id="UP000612233"/>
    </source>
</evidence>
<name>A0A927B9R6_9BACT</name>
<dbReference type="GO" id="GO:0016788">
    <property type="term" value="F:hydrolase activity, acting on ester bonds"/>
    <property type="evidence" value="ECO:0007669"/>
    <property type="project" value="UniProtKB-ARBA"/>
</dbReference>
<gene>
    <name evidence="1" type="ORF">IC235_01105</name>
</gene>
<dbReference type="RefSeq" id="WP_191003310.1">
    <property type="nucleotide sequence ID" value="NZ_JACXAD010000001.1"/>
</dbReference>
<dbReference type="SUPFAM" id="SSF52266">
    <property type="entry name" value="SGNH hydrolase"/>
    <property type="match status" value="1"/>
</dbReference>
<keyword evidence="1" id="KW-0378">Hydrolase</keyword>
<comment type="caution">
    <text evidence="1">The sequence shown here is derived from an EMBL/GenBank/DDBJ whole genome shotgun (WGS) entry which is preliminary data.</text>
</comment>
<accession>A0A927B9R6</accession>
<organism evidence="1 2">
    <name type="scientific">Hymenobacter montanus</name>
    <dbReference type="NCBI Taxonomy" id="2771359"/>
    <lineage>
        <taxon>Bacteria</taxon>
        <taxon>Pseudomonadati</taxon>
        <taxon>Bacteroidota</taxon>
        <taxon>Cytophagia</taxon>
        <taxon>Cytophagales</taxon>
        <taxon>Hymenobacteraceae</taxon>
        <taxon>Hymenobacter</taxon>
    </lineage>
</organism>
<keyword evidence="2" id="KW-1185">Reference proteome</keyword>
<dbReference type="AlphaFoldDB" id="A0A927B9R6"/>
<dbReference type="InterPro" id="IPR036514">
    <property type="entry name" value="SGNH_hydro_sf"/>
</dbReference>
<dbReference type="CDD" id="cd00229">
    <property type="entry name" value="SGNH_hydrolase"/>
    <property type="match status" value="1"/>
</dbReference>
<proteinExistence type="predicted"/>
<evidence type="ECO:0000313" key="1">
    <source>
        <dbReference type="EMBL" id="MBD2766486.1"/>
    </source>
</evidence>
<protein>
    <submittedName>
        <fullName evidence="1">SGNH/GDSL hydrolase family protein</fullName>
    </submittedName>
</protein>
<dbReference type="EMBL" id="JACXAD010000001">
    <property type="protein sequence ID" value="MBD2766486.1"/>
    <property type="molecule type" value="Genomic_DNA"/>
</dbReference>
<sequence>MDLIKVLVGSTLYVLTWVVLRKYRQQFNLINQLIQENPQTTFVCISPFPAVASTHNLLRRLGGLILKHRFDATPNLRWVDSHDILRRDYAFLPDGIHLNKEGHKALADDLYAVCRPTQSLIPG</sequence>